<organism evidence="4 5">
    <name type="scientific">Pseudobacteriovorax antillogorgiicola</name>
    <dbReference type="NCBI Taxonomy" id="1513793"/>
    <lineage>
        <taxon>Bacteria</taxon>
        <taxon>Pseudomonadati</taxon>
        <taxon>Bdellovibrionota</taxon>
        <taxon>Oligoflexia</taxon>
        <taxon>Oligoflexales</taxon>
        <taxon>Pseudobacteriovoracaceae</taxon>
        <taxon>Pseudobacteriovorax</taxon>
    </lineage>
</organism>
<evidence type="ECO:0000313" key="5">
    <source>
        <dbReference type="Proteomes" id="UP000192907"/>
    </source>
</evidence>
<dbReference type="Proteomes" id="UP000192907">
    <property type="component" value="Unassembled WGS sequence"/>
</dbReference>
<gene>
    <name evidence="4" type="ORF">SAMN06296036_103175</name>
</gene>
<dbReference type="PANTHER" id="PTHR44591">
    <property type="entry name" value="STRESS RESPONSE REGULATOR PROTEIN 1"/>
    <property type="match status" value="1"/>
</dbReference>
<keyword evidence="1 2" id="KW-0597">Phosphoprotein</keyword>
<proteinExistence type="predicted"/>
<evidence type="ECO:0000256" key="1">
    <source>
        <dbReference type="ARBA" id="ARBA00022553"/>
    </source>
</evidence>
<dbReference type="GO" id="GO:0000160">
    <property type="term" value="P:phosphorelay signal transduction system"/>
    <property type="evidence" value="ECO:0007669"/>
    <property type="project" value="InterPro"/>
</dbReference>
<accession>A0A1Y6BBP2</accession>
<dbReference type="RefSeq" id="WP_132316060.1">
    <property type="nucleotide sequence ID" value="NZ_FWZT01000003.1"/>
</dbReference>
<dbReference type="EMBL" id="FWZT01000003">
    <property type="protein sequence ID" value="SMF01391.1"/>
    <property type="molecule type" value="Genomic_DNA"/>
</dbReference>
<dbReference type="PROSITE" id="PS50110">
    <property type="entry name" value="RESPONSE_REGULATORY"/>
    <property type="match status" value="1"/>
</dbReference>
<dbReference type="Pfam" id="PF00072">
    <property type="entry name" value="Response_reg"/>
    <property type="match status" value="1"/>
</dbReference>
<dbReference type="InterPro" id="IPR050595">
    <property type="entry name" value="Bact_response_regulator"/>
</dbReference>
<feature type="domain" description="Response regulatory" evidence="3">
    <location>
        <begin position="9"/>
        <end position="124"/>
    </location>
</feature>
<dbReference type="AlphaFoldDB" id="A0A1Y6BBP2"/>
<dbReference type="OrthoDB" id="9801101at2"/>
<protein>
    <submittedName>
        <fullName evidence="4">Two-component system, chemotaxis family, response regulator CheY</fullName>
    </submittedName>
</protein>
<sequence length="128" mass="14148">MPSSDGKLRILIVDDSPTIRKNLVQTLESFDFDVVAAADGEEGVSHVAKDHGIDMVITDVHMPKLDGIEMTQKIVSQGFNKPIVVLTQERRDEFVQKARAAGATGWMVKPFHRDEVISVVRHALKLSA</sequence>
<dbReference type="SMART" id="SM00448">
    <property type="entry name" value="REC"/>
    <property type="match status" value="1"/>
</dbReference>
<dbReference type="SUPFAM" id="SSF52172">
    <property type="entry name" value="CheY-like"/>
    <property type="match status" value="1"/>
</dbReference>
<feature type="modified residue" description="4-aspartylphosphate" evidence="2">
    <location>
        <position position="59"/>
    </location>
</feature>
<dbReference type="STRING" id="1513793.SAMN06296036_103175"/>
<evidence type="ECO:0000256" key="2">
    <source>
        <dbReference type="PROSITE-ProRule" id="PRU00169"/>
    </source>
</evidence>
<dbReference type="InterPro" id="IPR001789">
    <property type="entry name" value="Sig_transdc_resp-reg_receiver"/>
</dbReference>
<keyword evidence="5" id="KW-1185">Reference proteome</keyword>
<name>A0A1Y6BBP2_9BACT</name>
<reference evidence="5" key="1">
    <citation type="submission" date="2017-04" db="EMBL/GenBank/DDBJ databases">
        <authorList>
            <person name="Varghese N."/>
            <person name="Submissions S."/>
        </authorList>
    </citation>
    <scope>NUCLEOTIDE SEQUENCE [LARGE SCALE GENOMIC DNA]</scope>
    <source>
        <strain evidence="5">RKEM611</strain>
    </source>
</reference>
<evidence type="ECO:0000259" key="3">
    <source>
        <dbReference type="PROSITE" id="PS50110"/>
    </source>
</evidence>
<dbReference type="Gene3D" id="3.40.50.2300">
    <property type="match status" value="1"/>
</dbReference>
<dbReference type="InterPro" id="IPR011006">
    <property type="entry name" value="CheY-like_superfamily"/>
</dbReference>
<dbReference type="PANTHER" id="PTHR44591:SF25">
    <property type="entry name" value="CHEMOTAXIS TWO-COMPONENT RESPONSE REGULATOR"/>
    <property type="match status" value="1"/>
</dbReference>
<evidence type="ECO:0000313" key="4">
    <source>
        <dbReference type="EMBL" id="SMF01391.1"/>
    </source>
</evidence>